<keyword evidence="3 9" id="KW-0813">Transport</keyword>
<sequence>MVANYVPAPTFLSPGDTAWQLTAATLVGLMSIPGLAVLYGGLVKKKWAVNSALMVFYAFSMVLIVWVLWGYKMGFGQPLQLGPGILSRIVGIPGPALSSKMLEGRASVPLLNGGMPGLHMPMSSLVYFQFVFAAITPVLLAGSVLGRMNFKAWMLFVPIWATLVYSVNAFMLWGGGWLASLGVVDFSGGYVIHVAAGISGFVAAAVVGPRLTKDRNSFNPNNLLAVVTGAGLLWLGWNGFNGGDPYFANMDASAAVLNTNVAAATALVAWLAMDMMAYNKASLLGAVNGMVAGLVAITPAAGYVNGTGALLIGLAAGVIPWLTMNKLGKVGIFKKVDDTLGVIHTHYFAGAVGGLMTGLLADPHIMEYIGKTGFSVTGLFYGNPKQFFLQLLGLIVITVYDGVMTFIILKLISLVVPLRSSEADLSHGDIRIHGEMVYEEPIPIGLMGGEEVKEQDI</sequence>
<dbReference type="PROSITE" id="PS01219">
    <property type="entry name" value="AMMONIUM_TRANSP"/>
    <property type="match status" value="1"/>
</dbReference>
<keyword evidence="7 9" id="KW-0924">Ammonia transport</keyword>
<feature type="transmembrane region" description="Helical" evidence="9">
    <location>
        <begin position="340"/>
        <end position="361"/>
    </location>
</feature>
<dbReference type="PANTHER" id="PTHR43029:SF10">
    <property type="entry name" value="AMMONIUM TRANSPORTER MEP2"/>
    <property type="match status" value="1"/>
</dbReference>
<dbReference type="Gene3D" id="1.10.3430.10">
    <property type="entry name" value="Ammonium transporter AmtB like domains"/>
    <property type="match status" value="1"/>
</dbReference>
<dbReference type="InterPro" id="IPR024041">
    <property type="entry name" value="NH4_transpt_AmtB-like_dom"/>
</dbReference>
<feature type="transmembrane region" description="Helical" evidence="9">
    <location>
        <begin position="125"/>
        <end position="145"/>
    </location>
</feature>
<dbReference type="InterPro" id="IPR018047">
    <property type="entry name" value="Ammonium_transpt_CS"/>
</dbReference>
<feature type="transmembrane region" description="Helical" evidence="9">
    <location>
        <begin position="387"/>
        <end position="409"/>
    </location>
</feature>
<dbReference type="PANTHER" id="PTHR43029">
    <property type="entry name" value="AMMONIUM TRANSPORTER MEP2"/>
    <property type="match status" value="1"/>
</dbReference>
<keyword evidence="5 9" id="KW-1133">Transmembrane helix</keyword>
<evidence type="ECO:0000256" key="2">
    <source>
        <dbReference type="ARBA" id="ARBA00005887"/>
    </source>
</evidence>
<feature type="domain" description="Ammonium transporter AmtB-like" evidence="10">
    <location>
        <begin position="18"/>
        <end position="438"/>
    </location>
</feature>
<evidence type="ECO:0000313" key="12">
    <source>
        <dbReference type="Proteomes" id="UP000242699"/>
    </source>
</evidence>
<dbReference type="GO" id="GO:0008519">
    <property type="term" value="F:ammonium channel activity"/>
    <property type="evidence" value="ECO:0007669"/>
    <property type="project" value="InterPro"/>
</dbReference>
<feature type="transmembrane region" description="Helical" evidence="9">
    <location>
        <begin position="152"/>
        <end position="178"/>
    </location>
</feature>
<evidence type="ECO:0000256" key="9">
    <source>
        <dbReference type="RuleBase" id="RU362002"/>
    </source>
</evidence>
<dbReference type="InterPro" id="IPR001905">
    <property type="entry name" value="Ammonium_transpt"/>
</dbReference>
<comment type="caution">
    <text evidence="11">The sequence shown here is derived from an EMBL/GenBank/DDBJ whole genome shotgun (WGS) entry which is preliminary data.</text>
</comment>
<dbReference type="PRINTS" id="PR00342">
    <property type="entry name" value="RHESUSRHD"/>
</dbReference>
<evidence type="ECO:0000256" key="5">
    <source>
        <dbReference type="ARBA" id="ARBA00022989"/>
    </source>
</evidence>
<evidence type="ECO:0000256" key="3">
    <source>
        <dbReference type="ARBA" id="ARBA00022448"/>
    </source>
</evidence>
<keyword evidence="6 9" id="KW-0472">Membrane</keyword>
<organism evidence="11 12">
    <name type="scientific">Sulfobacillus benefaciens</name>
    <dbReference type="NCBI Taxonomy" id="453960"/>
    <lineage>
        <taxon>Bacteria</taxon>
        <taxon>Bacillati</taxon>
        <taxon>Bacillota</taxon>
        <taxon>Clostridia</taxon>
        <taxon>Eubacteriales</taxon>
        <taxon>Clostridiales Family XVII. Incertae Sedis</taxon>
        <taxon>Sulfobacillus</taxon>
    </lineage>
</organism>
<feature type="transmembrane region" description="Helical" evidence="9">
    <location>
        <begin position="252"/>
        <end position="271"/>
    </location>
</feature>
<accession>A0A2T2WWK3</accession>
<comment type="subcellular location">
    <subcellularLocation>
        <location evidence="9">Cell membrane</location>
        <topology evidence="9">Multi-pass membrane protein</topology>
    </subcellularLocation>
    <subcellularLocation>
        <location evidence="1">Membrane</location>
        <topology evidence="1">Multi-pass membrane protein</topology>
    </subcellularLocation>
</comment>
<protein>
    <recommendedName>
        <fullName evidence="8 9">Ammonium transporter</fullName>
    </recommendedName>
</protein>
<evidence type="ECO:0000256" key="6">
    <source>
        <dbReference type="ARBA" id="ARBA00023136"/>
    </source>
</evidence>
<dbReference type="AlphaFoldDB" id="A0A2T2WWK3"/>
<feature type="transmembrane region" description="Helical" evidence="9">
    <location>
        <begin position="190"/>
        <end position="211"/>
    </location>
</feature>
<evidence type="ECO:0000256" key="4">
    <source>
        <dbReference type="ARBA" id="ARBA00022692"/>
    </source>
</evidence>
<dbReference type="GO" id="GO:0005886">
    <property type="term" value="C:plasma membrane"/>
    <property type="evidence" value="ECO:0007669"/>
    <property type="project" value="UniProtKB-SubCell"/>
</dbReference>
<dbReference type="NCBIfam" id="TIGR00836">
    <property type="entry name" value="amt"/>
    <property type="match status" value="1"/>
</dbReference>
<comment type="similarity">
    <text evidence="2 9">Belongs to the ammonia transporter channel (TC 1.A.11.2) family.</text>
</comment>
<dbReference type="EMBL" id="PXYT01000034">
    <property type="protein sequence ID" value="PSR26627.1"/>
    <property type="molecule type" value="Genomic_DNA"/>
</dbReference>
<dbReference type="Proteomes" id="UP000242699">
    <property type="component" value="Unassembled WGS sequence"/>
</dbReference>
<name>A0A2T2WWK3_9FIRM</name>
<proteinExistence type="inferred from homology"/>
<dbReference type="Pfam" id="PF00909">
    <property type="entry name" value="Ammonium_transp"/>
    <property type="match status" value="1"/>
</dbReference>
<evidence type="ECO:0000313" key="11">
    <source>
        <dbReference type="EMBL" id="PSR26627.1"/>
    </source>
</evidence>
<dbReference type="SUPFAM" id="SSF111352">
    <property type="entry name" value="Ammonium transporter"/>
    <property type="match status" value="1"/>
</dbReference>
<dbReference type="InterPro" id="IPR029020">
    <property type="entry name" value="Ammonium/urea_transptr"/>
</dbReference>
<evidence type="ECO:0000256" key="7">
    <source>
        <dbReference type="ARBA" id="ARBA00023177"/>
    </source>
</evidence>
<feature type="transmembrane region" description="Helical" evidence="9">
    <location>
        <begin position="47"/>
        <end position="69"/>
    </location>
</feature>
<feature type="transmembrane region" description="Helical" evidence="9">
    <location>
        <begin position="309"/>
        <end position="328"/>
    </location>
</feature>
<feature type="transmembrane region" description="Helical" evidence="9">
    <location>
        <begin position="20"/>
        <end position="40"/>
    </location>
</feature>
<reference evidence="11 12" key="1">
    <citation type="journal article" date="2014" name="BMC Genomics">
        <title>Comparison of environmental and isolate Sulfobacillus genomes reveals diverse carbon, sulfur, nitrogen, and hydrogen metabolisms.</title>
        <authorList>
            <person name="Justice N.B."/>
            <person name="Norman A."/>
            <person name="Brown C.T."/>
            <person name="Singh A."/>
            <person name="Thomas B.C."/>
            <person name="Banfield J.F."/>
        </authorList>
    </citation>
    <scope>NUCLEOTIDE SEQUENCE [LARGE SCALE GENOMIC DNA]</scope>
    <source>
        <strain evidence="11">AMDSBA1</strain>
    </source>
</reference>
<feature type="transmembrane region" description="Helical" evidence="9">
    <location>
        <begin position="223"/>
        <end position="240"/>
    </location>
</feature>
<keyword evidence="4 9" id="KW-0812">Transmembrane</keyword>
<gene>
    <name evidence="11" type="ORF">C7B43_13510</name>
</gene>
<dbReference type="InterPro" id="IPR002229">
    <property type="entry name" value="RhesusRHD"/>
</dbReference>
<evidence type="ECO:0000256" key="1">
    <source>
        <dbReference type="ARBA" id="ARBA00004141"/>
    </source>
</evidence>
<evidence type="ECO:0000256" key="8">
    <source>
        <dbReference type="ARBA" id="ARBA00050025"/>
    </source>
</evidence>
<feature type="transmembrane region" description="Helical" evidence="9">
    <location>
        <begin position="283"/>
        <end position="303"/>
    </location>
</feature>
<evidence type="ECO:0000259" key="10">
    <source>
        <dbReference type="Pfam" id="PF00909"/>
    </source>
</evidence>